<feature type="region of interest" description="Disordered" evidence="1">
    <location>
        <begin position="1"/>
        <end position="26"/>
    </location>
</feature>
<dbReference type="OrthoDB" id="3060996at2759"/>
<dbReference type="EMBL" id="KB445793">
    <property type="protein sequence ID" value="EMD39539.1"/>
    <property type="molecule type" value="Genomic_DNA"/>
</dbReference>
<evidence type="ECO:0000313" key="3">
    <source>
        <dbReference type="Proteomes" id="UP000016930"/>
    </source>
</evidence>
<gene>
    <name evidence="2" type="ORF">CERSUDRAFT_80935</name>
</gene>
<feature type="compositionally biased region" description="Basic and acidic residues" evidence="1">
    <location>
        <begin position="11"/>
        <end position="23"/>
    </location>
</feature>
<dbReference type="HOGENOM" id="CLU_630041_0_0_1"/>
<evidence type="ECO:0008006" key="4">
    <source>
        <dbReference type="Google" id="ProtNLM"/>
    </source>
</evidence>
<dbReference type="InterPro" id="IPR032675">
    <property type="entry name" value="LRR_dom_sf"/>
</dbReference>
<proteinExistence type="predicted"/>
<dbReference type="Proteomes" id="UP000016930">
    <property type="component" value="Unassembled WGS sequence"/>
</dbReference>
<dbReference type="AlphaFoldDB" id="M2PSB5"/>
<reference evidence="2 3" key="1">
    <citation type="journal article" date="2012" name="Proc. Natl. Acad. Sci. U.S.A.">
        <title>Comparative genomics of Ceriporiopsis subvermispora and Phanerochaete chrysosporium provide insight into selective ligninolysis.</title>
        <authorList>
            <person name="Fernandez-Fueyo E."/>
            <person name="Ruiz-Duenas F.J."/>
            <person name="Ferreira P."/>
            <person name="Floudas D."/>
            <person name="Hibbett D.S."/>
            <person name="Canessa P."/>
            <person name="Larrondo L.F."/>
            <person name="James T.Y."/>
            <person name="Seelenfreund D."/>
            <person name="Lobos S."/>
            <person name="Polanco R."/>
            <person name="Tello M."/>
            <person name="Honda Y."/>
            <person name="Watanabe T."/>
            <person name="Watanabe T."/>
            <person name="Ryu J.S."/>
            <person name="Kubicek C.P."/>
            <person name="Schmoll M."/>
            <person name="Gaskell J."/>
            <person name="Hammel K.E."/>
            <person name="St John F.J."/>
            <person name="Vanden Wymelenberg A."/>
            <person name="Sabat G."/>
            <person name="Splinter BonDurant S."/>
            <person name="Syed K."/>
            <person name="Yadav J.S."/>
            <person name="Doddapaneni H."/>
            <person name="Subramanian V."/>
            <person name="Lavin J.L."/>
            <person name="Oguiza J.A."/>
            <person name="Perez G."/>
            <person name="Pisabarro A.G."/>
            <person name="Ramirez L."/>
            <person name="Santoyo F."/>
            <person name="Master E."/>
            <person name="Coutinho P.M."/>
            <person name="Henrissat B."/>
            <person name="Lombard V."/>
            <person name="Magnuson J.K."/>
            <person name="Kuees U."/>
            <person name="Hori C."/>
            <person name="Igarashi K."/>
            <person name="Samejima M."/>
            <person name="Held B.W."/>
            <person name="Barry K.W."/>
            <person name="LaButti K.M."/>
            <person name="Lapidus A."/>
            <person name="Lindquist E.A."/>
            <person name="Lucas S.M."/>
            <person name="Riley R."/>
            <person name="Salamov A.A."/>
            <person name="Hoffmeister D."/>
            <person name="Schwenk D."/>
            <person name="Hadar Y."/>
            <person name="Yarden O."/>
            <person name="de Vries R.P."/>
            <person name="Wiebenga A."/>
            <person name="Stenlid J."/>
            <person name="Eastwood D."/>
            <person name="Grigoriev I.V."/>
            <person name="Berka R.M."/>
            <person name="Blanchette R.A."/>
            <person name="Kersten P."/>
            <person name="Martinez A.T."/>
            <person name="Vicuna R."/>
            <person name="Cullen D."/>
        </authorList>
    </citation>
    <scope>NUCLEOTIDE SEQUENCE [LARGE SCALE GENOMIC DNA]</scope>
    <source>
        <strain evidence="2 3">B</strain>
    </source>
</reference>
<organism evidence="2 3">
    <name type="scientific">Ceriporiopsis subvermispora (strain B)</name>
    <name type="common">White-rot fungus</name>
    <name type="synonym">Gelatoporia subvermispora</name>
    <dbReference type="NCBI Taxonomy" id="914234"/>
    <lineage>
        <taxon>Eukaryota</taxon>
        <taxon>Fungi</taxon>
        <taxon>Dikarya</taxon>
        <taxon>Basidiomycota</taxon>
        <taxon>Agaricomycotina</taxon>
        <taxon>Agaricomycetes</taxon>
        <taxon>Polyporales</taxon>
        <taxon>Gelatoporiaceae</taxon>
        <taxon>Gelatoporia</taxon>
    </lineage>
</organism>
<name>M2PSB5_CERS8</name>
<evidence type="ECO:0000313" key="2">
    <source>
        <dbReference type="EMBL" id="EMD39539.1"/>
    </source>
</evidence>
<accession>M2PSB5</accession>
<evidence type="ECO:0000256" key="1">
    <source>
        <dbReference type="SAM" id="MobiDB-lite"/>
    </source>
</evidence>
<keyword evidence="3" id="KW-1185">Reference proteome</keyword>
<protein>
    <recommendedName>
        <fullName evidence="4">F-box domain-containing protein</fullName>
    </recommendedName>
</protein>
<dbReference type="SUPFAM" id="SSF52047">
    <property type="entry name" value="RNI-like"/>
    <property type="match status" value="1"/>
</dbReference>
<sequence length="435" mass="49483">MEQENAPRAPYKLDNRLENKTSDRCTPSGPARIPTELILVIFDFSCTPFQFLATERDRGASIAWRRALRTKNALTLVCKFWHKLALPYLYEYIVLDSSRQVTALYLTAHERNPDIAPLIKHLHLSLPFPTIEQFPQVTLAQVASILNTAARLRTLTFGTFFSWKYIFDLRDSTFRPLVDALQAIGKRLRTLDYRFCTTYRNAHPVRSLELTASLSELVSLTLPIPETWNLDGGPNTPVVQFLNLEHLHLTCVSGSDLRLVTCWRLPRLRALTITGGTQYVLDSEQLVDLLTQHGKSIEYLDVSQEPSAHLDRVLDIIHLCPRLIHVVLTHVGIPESRNLAHEPDHNVTHPSLVHLDIWIEKVDGVLRSPFRSAKSSVLRNARVLDYDLFLEFRHLPRLIGPAKVDIPGGIITYSLPMLDIVETCDQVVLHGRKPL</sequence>
<dbReference type="Gene3D" id="3.80.10.10">
    <property type="entry name" value="Ribonuclease Inhibitor"/>
    <property type="match status" value="1"/>
</dbReference>